<organism evidence="1">
    <name type="scientific">Streptomyces sp. SID12501</name>
    <dbReference type="NCBI Taxonomy" id="2706042"/>
    <lineage>
        <taxon>Bacteria</taxon>
        <taxon>Bacillati</taxon>
        <taxon>Actinomycetota</taxon>
        <taxon>Actinomycetes</taxon>
        <taxon>Kitasatosporales</taxon>
        <taxon>Streptomycetaceae</taxon>
        <taxon>Streptomyces</taxon>
    </lineage>
</organism>
<gene>
    <name evidence="1" type="ORF">G3I71_02500</name>
</gene>
<dbReference type="EMBL" id="JAAGLU010000002">
    <property type="protein sequence ID" value="NEC84758.1"/>
    <property type="molecule type" value="Genomic_DNA"/>
</dbReference>
<proteinExistence type="predicted"/>
<sequence length="77" mass="8183">MTTSLVDARIDTPAEGDLTPLLTAWDQAHSAAVSASAVADLGLGLDVDLDLDWRHILDEIAHPHTTQAFHRLAEAAA</sequence>
<reference evidence="1" key="1">
    <citation type="submission" date="2020-01" db="EMBL/GenBank/DDBJ databases">
        <title>Insect and environment-associated Actinomycetes.</title>
        <authorList>
            <person name="Currrie C."/>
            <person name="Chevrette M."/>
            <person name="Carlson C."/>
            <person name="Stubbendieck R."/>
            <person name="Wendt-Pienkowski E."/>
        </authorList>
    </citation>
    <scope>NUCLEOTIDE SEQUENCE</scope>
    <source>
        <strain evidence="1">SID12501</strain>
    </source>
</reference>
<comment type="caution">
    <text evidence="1">The sequence shown here is derived from an EMBL/GenBank/DDBJ whole genome shotgun (WGS) entry which is preliminary data.</text>
</comment>
<evidence type="ECO:0000313" key="1">
    <source>
        <dbReference type="EMBL" id="NEC84758.1"/>
    </source>
</evidence>
<dbReference type="RefSeq" id="WP_164312383.1">
    <property type="nucleotide sequence ID" value="NZ_JAAGLU010000002.1"/>
</dbReference>
<name>A0A6B3BHS7_9ACTN</name>
<accession>A0A6B3BHS7</accession>
<protein>
    <submittedName>
        <fullName evidence="1">Uncharacterized protein</fullName>
    </submittedName>
</protein>
<dbReference type="AlphaFoldDB" id="A0A6B3BHS7"/>